<reference evidence="3 4" key="1">
    <citation type="submission" date="2020-08" db="EMBL/GenBank/DDBJ databases">
        <title>Edaphobacter telluris sp. nov. and Acidobacterium dinghuensis sp. nov., two acidobacteria isolated from forest soil.</title>
        <authorList>
            <person name="Fu J."/>
            <person name="Qiu L."/>
        </authorList>
    </citation>
    <scope>NUCLEOTIDE SEQUENCE [LARGE SCALE GENOMIC DNA]</scope>
    <source>
        <strain evidence="3">4Y35</strain>
    </source>
</reference>
<evidence type="ECO:0000256" key="1">
    <source>
        <dbReference type="SAM" id="MobiDB-lite"/>
    </source>
</evidence>
<gene>
    <name evidence="3" type="ORF">H7849_18730</name>
</gene>
<keyword evidence="4" id="KW-1185">Reference proteome</keyword>
<keyword evidence="2" id="KW-0472">Membrane</keyword>
<organism evidence="3 4">
    <name type="scientific">Alloacidobacterium dinghuense</name>
    <dbReference type="NCBI Taxonomy" id="2763107"/>
    <lineage>
        <taxon>Bacteria</taxon>
        <taxon>Pseudomonadati</taxon>
        <taxon>Acidobacteriota</taxon>
        <taxon>Terriglobia</taxon>
        <taxon>Terriglobales</taxon>
        <taxon>Acidobacteriaceae</taxon>
        <taxon>Alloacidobacterium</taxon>
    </lineage>
</organism>
<proteinExistence type="predicted"/>
<feature type="region of interest" description="Disordered" evidence="1">
    <location>
        <begin position="29"/>
        <end position="48"/>
    </location>
</feature>
<protein>
    <submittedName>
        <fullName evidence="3">Uncharacterized protein</fullName>
    </submittedName>
</protein>
<feature type="transmembrane region" description="Helical" evidence="2">
    <location>
        <begin position="1148"/>
        <end position="1168"/>
    </location>
</feature>
<feature type="compositionally biased region" description="Low complexity" evidence="1">
    <location>
        <begin position="34"/>
        <end position="47"/>
    </location>
</feature>
<feature type="transmembrane region" description="Helical" evidence="2">
    <location>
        <begin position="879"/>
        <end position="898"/>
    </location>
</feature>
<keyword evidence="2" id="KW-0812">Transmembrane</keyword>
<feature type="transmembrane region" description="Helical" evidence="2">
    <location>
        <begin position="814"/>
        <end position="835"/>
    </location>
</feature>
<evidence type="ECO:0000313" key="3">
    <source>
        <dbReference type="EMBL" id="QNI31120.1"/>
    </source>
</evidence>
<feature type="region of interest" description="Disordered" evidence="1">
    <location>
        <begin position="1057"/>
        <end position="1077"/>
    </location>
</feature>
<accession>A0A7G8BF00</accession>
<feature type="transmembrane region" description="Helical" evidence="2">
    <location>
        <begin position="684"/>
        <end position="708"/>
    </location>
</feature>
<evidence type="ECO:0000313" key="4">
    <source>
        <dbReference type="Proteomes" id="UP000515312"/>
    </source>
</evidence>
<feature type="transmembrane region" description="Helical" evidence="2">
    <location>
        <begin position="1122"/>
        <end position="1142"/>
    </location>
</feature>
<dbReference type="EMBL" id="CP060394">
    <property type="protein sequence ID" value="QNI31120.1"/>
    <property type="molecule type" value="Genomic_DNA"/>
</dbReference>
<sequence length="1231" mass="135943">MYRQLGGSAVLLLLVTSAISHVVGPSRGTLAVHSESGSPSTSSTESSAVEADEHTCYVFEALRLYAGIVRSPSKPAASPLNESLPSSLTCSPLTLAATFPSGIPQIDTKESQVLIATVPDPLQSSEALQFDRDIAALQEAASTAGYDFQRISTPWQASDLSDPKDFKDAREVERYRQSFGDEPGAILFRKRTRADRVRLDDADSLLLLVLVPESPIYGLNLTAGREALDAVRTLLSQGFRTTPAGAPEDASRIRWIGPSYSASAPGLRTLEQETQPHLSFDVLSGTVSTNSATAFLVKLDQDGRWASAGGGTQTTLTELDQSALCWFLGQTSRPGMHSDEPVVVLQEDETAYGGNISDPTIPTNPCSPFTNLVRRFTFPRGISHVRRLYGSTLKSTAASQPEEEESSKTNGTVSLSFRDELKDPLDEVPEFAPQSPVSNESVLAAIASSIKHLHARAIVIRTSDPLDQLFLARYFRQECPDSRLVLFNAERLLTRLRGDFNLDGTLIVTRFPLFQNSYLQTPFRGESRHSLSFTNSREEAIFLAALLQIKPGDLPLRQSPFGHQHFAMAPWIGVASGGDFWPVAYFGKDPVGQNTKAPGNVLLLTDTPPEPLPVLWTLVTLATLGFSVVHFLCFLAAMPLHTKLRHSRMAWARKIALHKMLSYYLSPPSATCEQSRLFTGQCWWLLNISTQLVLVLSYLLFPALAYQAKVQNVTSVLAGIQHFPMQTTMFAGFTLIVLMSQFCMAGTLFLLLSRRCKQLGKGFFNRFEGFLLPCISLLWVLLSLTLFCLQLADKQTGFAFASRSLHLSSGVCPILPLLLVSVGFLIAAVVNLNALSMAVTRNPALPLIHWPYLDLASWQIRLTGFTELWYGLPGMDGKLLAAVVFLVCLLLHPQKLFATFDTPYIGWLYTFNFVLSIWTVLWLWVRFTRIWGVLRGGLDSLEGSPLRFAFSRLPSIFSVDPIWSYSGLRRVVTLPMRWFEYLKVAPPVADEKQSILTDNLHELRTILQEMRDAQWLDNRTYCTFSHKQNEYAIQLSEVPAIRASWERGGPDCSISGASTCKPEKSEEGENKEAHCPQSRADIPSPCGTVFGPDNCLVEIGNEFIAMRVGAYVRYVTLQMKNLMTFMSLGFLLTLLAAISYPFDRPQIIAWAATLTLAALLFTVGTVLAQMDRDAILSRMSNSTPGQVRYMAFVKHMLAVGGLPIVTVLATLFPAIGSYLFSWAAPILESLH</sequence>
<dbReference type="KEGG" id="adin:H7849_18730"/>
<dbReference type="AlphaFoldDB" id="A0A7G8BF00"/>
<feature type="transmembrane region" description="Helical" evidence="2">
    <location>
        <begin position="728"/>
        <end position="750"/>
    </location>
</feature>
<feature type="transmembrane region" description="Helical" evidence="2">
    <location>
        <begin position="770"/>
        <end position="792"/>
    </location>
</feature>
<feature type="transmembrane region" description="Helical" evidence="2">
    <location>
        <begin position="1189"/>
        <end position="1212"/>
    </location>
</feature>
<evidence type="ECO:0000256" key="2">
    <source>
        <dbReference type="SAM" id="Phobius"/>
    </source>
</evidence>
<dbReference type="RefSeq" id="WP_186741506.1">
    <property type="nucleotide sequence ID" value="NZ_CP060394.1"/>
</dbReference>
<feature type="transmembrane region" description="Helical" evidence="2">
    <location>
        <begin position="614"/>
        <end position="640"/>
    </location>
</feature>
<dbReference type="Proteomes" id="UP000515312">
    <property type="component" value="Chromosome"/>
</dbReference>
<feature type="transmembrane region" description="Helical" evidence="2">
    <location>
        <begin position="904"/>
        <end position="925"/>
    </location>
</feature>
<name>A0A7G8BF00_9BACT</name>
<feature type="region of interest" description="Disordered" evidence="1">
    <location>
        <begin position="393"/>
        <end position="413"/>
    </location>
</feature>
<keyword evidence="2" id="KW-1133">Transmembrane helix</keyword>
<feature type="compositionally biased region" description="Basic and acidic residues" evidence="1">
    <location>
        <begin position="1061"/>
        <end position="1074"/>
    </location>
</feature>